<keyword evidence="2" id="KW-1185">Reference proteome</keyword>
<reference evidence="1 2" key="1">
    <citation type="submission" date="2019-12" db="EMBL/GenBank/DDBJ databases">
        <title>Comparative genomics gives insights into the taxonomy of the Azoarcus-Aromatoleum group and reveals separate origins of nif in the plant-associated Azoarcus and non-plant-associated Aromatoleum sub-groups.</title>
        <authorList>
            <person name="Lafos M."/>
            <person name="Maluk M."/>
            <person name="Batista M."/>
            <person name="Junghare M."/>
            <person name="Carmona M."/>
            <person name="Faoro H."/>
            <person name="Cruz L.M."/>
            <person name="Battistoni F."/>
            <person name="De Souza E."/>
            <person name="Pedrosa F."/>
            <person name="Chen W.-M."/>
            <person name="Poole P.S."/>
            <person name="Dixon R.A."/>
            <person name="James E.K."/>
        </authorList>
    </citation>
    <scope>NUCLEOTIDE SEQUENCE [LARGE SCALE GENOMIC DNA]</scope>
    <source>
        <strain evidence="1 2">T</strain>
    </source>
</reference>
<evidence type="ECO:0000313" key="2">
    <source>
        <dbReference type="Proteomes" id="UP000634522"/>
    </source>
</evidence>
<name>A0ABX1NK24_9RHOO</name>
<proteinExistence type="predicted"/>
<dbReference type="EMBL" id="WTVS01000050">
    <property type="protein sequence ID" value="NMF99693.1"/>
    <property type="molecule type" value="Genomic_DNA"/>
</dbReference>
<accession>A0ABX1NK24</accession>
<protein>
    <submittedName>
        <fullName evidence="1">Uncharacterized protein</fullName>
    </submittedName>
</protein>
<sequence length="216" mass="24103">MGRSATLCRAKGGLVAPLDWNAIRDSRDHVNKNLMAYLKGASCVQGAPVKVPREGSYLDELSRAFVSILIAELNNLDNPEKYESSVSFAVIYTEMWRQATLIGTQLPPNDDTVSWIKQPTGEVKELVSVEQLRKLNAKWKDWSCSKLESDYFLSFAVNLSDGYLKAMEEARIAAESGNEASGAHHVAVLGDIFHEMLTLHETLMPRKNSRFSQVIE</sequence>
<gene>
    <name evidence="1" type="ORF">GPA27_20145</name>
</gene>
<dbReference type="RefSeq" id="WP_169142289.1">
    <property type="nucleotide sequence ID" value="NZ_WTVS01000050.1"/>
</dbReference>
<evidence type="ECO:0000313" key="1">
    <source>
        <dbReference type="EMBL" id="NMF99693.1"/>
    </source>
</evidence>
<dbReference type="Proteomes" id="UP000634522">
    <property type="component" value="Unassembled WGS sequence"/>
</dbReference>
<comment type="caution">
    <text evidence="1">The sequence shown here is derived from an EMBL/GenBank/DDBJ whole genome shotgun (WGS) entry which is preliminary data.</text>
</comment>
<organism evidence="1 2">
    <name type="scientific">Aromatoleum toluolicum</name>
    <dbReference type="NCBI Taxonomy" id="90060"/>
    <lineage>
        <taxon>Bacteria</taxon>
        <taxon>Pseudomonadati</taxon>
        <taxon>Pseudomonadota</taxon>
        <taxon>Betaproteobacteria</taxon>
        <taxon>Rhodocyclales</taxon>
        <taxon>Rhodocyclaceae</taxon>
        <taxon>Aromatoleum</taxon>
    </lineage>
</organism>